<name>F6I5S2_VITVI</name>
<proteinExistence type="predicted"/>
<evidence type="ECO:0000313" key="1">
    <source>
        <dbReference type="EMBL" id="CCB62290.1"/>
    </source>
</evidence>
<dbReference type="InParanoid" id="F6I5S2"/>
<dbReference type="AlphaFoldDB" id="F6I5S2"/>
<gene>
    <name evidence="1" type="ordered locus">VIT_13s0067g03580</name>
</gene>
<dbReference type="EMBL" id="FN596752">
    <property type="protein sequence ID" value="CCB62290.1"/>
    <property type="molecule type" value="Genomic_DNA"/>
</dbReference>
<dbReference type="PaxDb" id="29760-VIT_13s0067g03580.t01"/>
<dbReference type="Proteomes" id="UP000009183">
    <property type="component" value="Chromosome 13, unordered"/>
</dbReference>
<accession>F6I5S2</accession>
<reference evidence="2" key="1">
    <citation type="journal article" date="2007" name="Nature">
        <title>The grapevine genome sequence suggests ancestral hexaploidization in major angiosperm phyla.</title>
        <authorList>
            <consortium name="The French-Italian Public Consortium for Grapevine Genome Characterization."/>
            <person name="Jaillon O."/>
            <person name="Aury J.-M."/>
            <person name="Noel B."/>
            <person name="Policriti A."/>
            <person name="Clepet C."/>
            <person name="Casagrande A."/>
            <person name="Choisne N."/>
            <person name="Aubourg S."/>
            <person name="Vitulo N."/>
            <person name="Jubin C."/>
            <person name="Vezzi A."/>
            <person name="Legeai F."/>
            <person name="Hugueney P."/>
            <person name="Dasilva C."/>
            <person name="Horner D."/>
            <person name="Mica E."/>
            <person name="Jublot D."/>
            <person name="Poulain J."/>
            <person name="Bruyere C."/>
            <person name="Billault A."/>
            <person name="Segurens B."/>
            <person name="Gouyvenoux M."/>
            <person name="Ugarte E."/>
            <person name="Cattonaro F."/>
            <person name="Anthouard V."/>
            <person name="Vico V."/>
            <person name="Del Fabbro C."/>
            <person name="Alaux M."/>
            <person name="Di Gaspero G."/>
            <person name="Dumas V."/>
            <person name="Felice N."/>
            <person name="Paillard S."/>
            <person name="Juman I."/>
            <person name="Moroldo M."/>
            <person name="Scalabrin S."/>
            <person name="Canaguier A."/>
            <person name="Le Clainche I."/>
            <person name="Malacrida G."/>
            <person name="Durand E."/>
            <person name="Pesole G."/>
            <person name="Laucou V."/>
            <person name="Chatelet P."/>
            <person name="Merdinoglu D."/>
            <person name="Delledonne M."/>
            <person name="Pezzotti M."/>
            <person name="Lecharny A."/>
            <person name="Scarpelli C."/>
            <person name="Artiguenave F."/>
            <person name="Pe M.E."/>
            <person name="Valle G."/>
            <person name="Morgante M."/>
            <person name="Caboche M."/>
            <person name="Adam-Blondon A.-F."/>
            <person name="Weissenbach J."/>
            <person name="Quetier F."/>
            <person name="Wincker P."/>
        </authorList>
    </citation>
    <scope>NUCLEOTIDE SEQUENCE [LARGE SCALE GENOMIC DNA]</scope>
    <source>
        <strain evidence="2">cv. Pinot noir / PN40024</strain>
    </source>
</reference>
<sequence length="89" mass="9664">MKLYNNKGLAPGLASHTAEFPTPPANVEAPFNYGNLEKAVNKAASSNISGRYENVALHQGQKSTRFIKICIPVHVSMHPLECCYCASSE</sequence>
<dbReference type="HOGENOM" id="CLU_2459253_0_0_1"/>
<organism evidence="1 2">
    <name type="scientific">Vitis vinifera</name>
    <name type="common">Grape</name>
    <dbReference type="NCBI Taxonomy" id="29760"/>
    <lineage>
        <taxon>Eukaryota</taxon>
        <taxon>Viridiplantae</taxon>
        <taxon>Streptophyta</taxon>
        <taxon>Embryophyta</taxon>
        <taxon>Tracheophyta</taxon>
        <taxon>Spermatophyta</taxon>
        <taxon>Magnoliopsida</taxon>
        <taxon>eudicotyledons</taxon>
        <taxon>Gunneridae</taxon>
        <taxon>Pentapetalae</taxon>
        <taxon>rosids</taxon>
        <taxon>Vitales</taxon>
        <taxon>Vitaceae</taxon>
        <taxon>Viteae</taxon>
        <taxon>Vitis</taxon>
    </lineage>
</organism>
<protein>
    <submittedName>
        <fullName evidence="1">Uncharacterized protein</fullName>
    </submittedName>
</protein>
<evidence type="ECO:0000313" key="2">
    <source>
        <dbReference type="Proteomes" id="UP000009183"/>
    </source>
</evidence>
<keyword evidence="2" id="KW-1185">Reference proteome</keyword>